<name>A0A151M422_ALLMI</name>
<dbReference type="Proteomes" id="UP000050525">
    <property type="component" value="Unassembled WGS sequence"/>
</dbReference>
<evidence type="ECO:0000313" key="3">
    <source>
        <dbReference type="Proteomes" id="UP000050525"/>
    </source>
</evidence>
<evidence type="ECO:0000313" key="2">
    <source>
        <dbReference type="EMBL" id="KYO19273.1"/>
    </source>
</evidence>
<reference evidence="2 3" key="1">
    <citation type="journal article" date="2012" name="Genome Biol.">
        <title>Sequencing three crocodilian genomes to illuminate the evolution of archosaurs and amniotes.</title>
        <authorList>
            <person name="St John J.A."/>
            <person name="Braun E.L."/>
            <person name="Isberg S.R."/>
            <person name="Miles L.G."/>
            <person name="Chong A.Y."/>
            <person name="Gongora J."/>
            <person name="Dalzell P."/>
            <person name="Moran C."/>
            <person name="Bed'hom B."/>
            <person name="Abzhanov A."/>
            <person name="Burgess S.C."/>
            <person name="Cooksey A.M."/>
            <person name="Castoe T.A."/>
            <person name="Crawford N.G."/>
            <person name="Densmore L.D."/>
            <person name="Drew J.C."/>
            <person name="Edwards S.V."/>
            <person name="Faircloth B.C."/>
            <person name="Fujita M.K."/>
            <person name="Greenwold M.J."/>
            <person name="Hoffmann F.G."/>
            <person name="Howard J.M."/>
            <person name="Iguchi T."/>
            <person name="Janes D.E."/>
            <person name="Khan S.Y."/>
            <person name="Kohno S."/>
            <person name="de Koning A.J."/>
            <person name="Lance S.L."/>
            <person name="McCarthy F.M."/>
            <person name="McCormack J.E."/>
            <person name="Merchant M.E."/>
            <person name="Peterson D.G."/>
            <person name="Pollock D.D."/>
            <person name="Pourmand N."/>
            <person name="Raney B.J."/>
            <person name="Roessler K.A."/>
            <person name="Sanford J.R."/>
            <person name="Sawyer R.H."/>
            <person name="Schmidt C.J."/>
            <person name="Triplett E.W."/>
            <person name="Tuberville T.D."/>
            <person name="Venegas-Anaya M."/>
            <person name="Howard J.T."/>
            <person name="Jarvis E.D."/>
            <person name="Guillette L.J.Jr."/>
            <person name="Glenn T.C."/>
            <person name="Green R.E."/>
            <person name="Ray D.A."/>
        </authorList>
    </citation>
    <scope>NUCLEOTIDE SEQUENCE [LARGE SCALE GENOMIC DNA]</scope>
    <source>
        <strain evidence="2">KSC_2009_1</strain>
    </source>
</reference>
<dbReference type="AlphaFoldDB" id="A0A151M422"/>
<evidence type="ECO:0000256" key="1">
    <source>
        <dbReference type="SAM" id="MobiDB-lite"/>
    </source>
</evidence>
<protein>
    <submittedName>
        <fullName evidence="2">Uncharacterized protein</fullName>
    </submittedName>
</protein>
<accession>A0A151M422</accession>
<feature type="compositionally biased region" description="Basic and acidic residues" evidence="1">
    <location>
        <begin position="80"/>
        <end position="91"/>
    </location>
</feature>
<sequence>MAECQSVSMIGPFPSPEAHCLPVLGRQRCKLQGPKFCQLMNEMLHILLLLGTTGRREEQKPARHSPDATDISTGKWETMPTEKPKVGKIEKNSPFTGCRREMLMQFISRAHLQLGPGAISKRRHLVKIKVSPKSVGTGMPGAGETAGDCWAESIQSWHGADELAQREAMVEAGAAGDPHARDDKQGSEEPAGRPAAVAARAIEGAPAGGGWHQDSRAEADPGGDKRNPD</sequence>
<feature type="compositionally biased region" description="Basic and acidic residues" evidence="1">
    <location>
        <begin position="57"/>
        <end position="67"/>
    </location>
</feature>
<proteinExistence type="predicted"/>
<dbReference type="EMBL" id="AKHW03006640">
    <property type="protein sequence ID" value="KYO19273.1"/>
    <property type="molecule type" value="Genomic_DNA"/>
</dbReference>
<keyword evidence="3" id="KW-1185">Reference proteome</keyword>
<feature type="compositionally biased region" description="Basic and acidic residues" evidence="1">
    <location>
        <begin position="178"/>
        <end position="191"/>
    </location>
</feature>
<feature type="compositionally biased region" description="Low complexity" evidence="1">
    <location>
        <begin position="192"/>
        <end position="205"/>
    </location>
</feature>
<gene>
    <name evidence="2" type="ORF">Y1Q_0016275</name>
</gene>
<feature type="region of interest" description="Disordered" evidence="1">
    <location>
        <begin position="172"/>
        <end position="229"/>
    </location>
</feature>
<organism evidence="2 3">
    <name type="scientific">Alligator mississippiensis</name>
    <name type="common">American alligator</name>
    <dbReference type="NCBI Taxonomy" id="8496"/>
    <lineage>
        <taxon>Eukaryota</taxon>
        <taxon>Metazoa</taxon>
        <taxon>Chordata</taxon>
        <taxon>Craniata</taxon>
        <taxon>Vertebrata</taxon>
        <taxon>Euteleostomi</taxon>
        <taxon>Archelosauria</taxon>
        <taxon>Archosauria</taxon>
        <taxon>Crocodylia</taxon>
        <taxon>Alligatoridae</taxon>
        <taxon>Alligatorinae</taxon>
        <taxon>Alligator</taxon>
    </lineage>
</organism>
<feature type="region of interest" description="Disordered" evidence="1">
    <location>
        <begin position="57"/>
        <end position="93"/>
    </location>
</feature>
<feature type="compositionally biased region" description="Basic and acidic residues" evidence="1">
    <location>
        <begin position="213"/>
        <end position="229"/>
    </location>
</feature>
<comment type="caution">
    <text evidence="2">The sequence shown here is derived from an EMBL/GenBank/DDBJ whole genome shotgun (WGS) entry which is preliminary data.</text>
</comment>